<dbReference type="UniPathway" id="UPA00219"/>
<dbReference type="RefSeq" id="WP_090628050.1">
    <property type="nucleotide sequence ID" value="NZ_FOCP01000003.1"/>
</dbReference>
<dbReference type="NCBIfam" id="TIGR02070">
    <property type="entry name" value="mono_pep_trsgly"/>
    <property type="match status" value="1"/>
</dbReference>
<evidence type="ECO:0000313" key="13">
    <source>
        <dbReference type="EMBL" id="SEM87622.1"/>
    </source>
</evidence>
<dbReference type="GO" id="GO:0071555">
    <property type="term" value="P:cell wall organization"/>
    <property type="evidence" value="ECO:0007669"/>
    <property type="project" value="UniProtKB-KW"/>
</dbReference>
<keyword evidence="7 11" id="KW-0573">Peptidoglycan synthesis</keyword>
<evidence type="ECO:0000256" key="4">
    <source>
        <dbReference type="ARBA" id="ARBA00022679"/>
    </source>
</evidence>
<comment type="function">
    <text evidence="11">Peptidoglycan polymerase that catalyzes glycan chain elongation from lipid-linked precursors.</text>
</comment>
<keyword evidence="3 11" id="KW-0328">Glycosyltransferase</keyword>
<comment type="catalytic activity">
    <reaction evidence="11">
        <text>[GlcNAc-(1-&gt;4)-Mur2Ac(oyl-L-Ala-gamma-D-Glu-L-Lys-D-Ala-D-Ala)](n)-di-trans,octa-cis-undecaprenyl diphosphate + beta-D-GlcNAc-(1-&gt;4)-Mur2Ac(oyl-L-Ala-gamma-D-Glu-L-Lys-D-Ala-D-Ala)-di-trans,octa-cis-undecaprenyl diphosphate = [GlcNAc-(1-&gt;4)-Mur2Ac(oyl-L-Ala-gamma-D-Glu-L-Lys-D-Ala-D-Ala)](n+1)-di-trans,octa-cis-undecaprenyl diphosphate + di-trans,octa-cis-undecaprenyl diphosphate + H(+)</text>
        <dbReference type="Rhea" id="RHEA:23708"/>
        <dbReference type="Rhea" id="RHEA-COMP:9602"/>
        <dbReference type="Rhea" id="RHEA-COMP:9603"/>
        <dbReference type="ChEBI" id="CHEBI:15378"/>
        <dbReference type="ChEBI" id="CHEBI:58405"/>
        <dbReference type="ChEBI" id="CHEBI:60033"/>
        <dbReference type="ChEBI" id="CHEBI:78435"/>
        <dbReference type="EC" id="2.4.99.28"/>
    </reaction>
</comment>
<keyword evidence="2 11" id="KW-0997">Cell inner membrane</keyword>
<dbReference type="PANTHER" id="PTHR30400:SF0">
    <property type="entry name" value="BIOSYNTHETIC PEPTIDOGLYCAN TRANSGLYCOSYLASE"/>
    <property type="match status" value="1"/>
</dbReference>
<protein>
    <recommendedName>
        <fullName evidence="11">Biosynthetic peptidoglycan transglycosylase</fullName>
        <ecNumber evidence="11">2.4.99.28</ecNumber>
    </recommendedName>
    <alternativeName>
        <fullName evidence="11">Glycan polymerase</fullName>
    </alternativeName>
    <alternativeName>
        <fullName evidence="11">Peptidoglycan glycosyltransferase MtgA</fullName>
        <shortName evidence="11">PGT</shortName>
    </alternativeName>
</protein>
<dbReference type="GO" id="GO:0016763">
    <property type="term" value="F:pentosyltransferase activity"/>
    <property type="evidence" value="ECO:0007669"/>
    <property type="project" value="InterPro"/>
</dbReference>
<accession>A0A1H8BY15</accession>
<evidence type="ECO:0000259" key="12">
    <source>
        <dbReference type="Pfam" id="PF00912"/>
    </source>
</evidence>
<dbReference type="Gene3D" id="1.10.3810.10">
    <property type="entry name" value="Biosynthetic peptidoglycan transglycosylase-like"/>
    <property type="match status" value="1"/>
</dbReference>
<dbReference type="EMBL" id="FOCP01000003">
    <property type="protein sequence ID" value="SEM87622.1"/>
    <property type="molecule type" value="Genomic_DNA"/>
</dbReference>
<dbReference type="InterPro" id="IPR023346">
    <property type="entry name" value="Lysozyme-like_dom_sf"/>
</dbReference>
<dbReference type="Pfam" id="PF00912">
    <property type="entry name" value="Transgly"/>
    <property type="match status" value="1"/>
</dbReference>
<dbReference type="InterPro" id="IPR001264">
    <property type="entry name" value="Glyco_trans_51"/>
</dbReference>
<feature type="domain" description="Glycosyl transferase family 51" evidence="12">
    <location>
        <begin position="78"/>
        <end position="244"/>
    </location>
</feature>
<evidence type="ECO:0000256" key="10">
    <source>
        <dbReference type="ARBA" id="ARBA00023316"/>
    </source>
</evidence>
<dbReference type="Proteomes" id="UP000199459">
    <property type="component" value="Unassembled WGS sequence"/>
</dbReference>
<dbReference type="GO" id="GO:0005886">
    <property type="term" value="C:plasma membrane"/>
    <property type="evidence" value="ECO:0007669"/>
    <property type="project" value="UniProtKB-SubCell"/>
</dbReference>
<dbReference type="OrthoDB" id="9766909at2"/>
<organism evidence="13 14">
    <name type="scientific">Nitrosomonas marina</name>
    <dbReference type="NCBI Taxonomy" id="917"/>
    <lineage>
        <taxon>Bacteria</taxon>
        <taxon>Pseudomonadati</taxon>
        <taxon>Pseudomonadota</taxon>
        <taxon>Betaproteobacteria</taxon>
        <taxon>Nitrosomonadales</taxon>
        <taxon>Nitrosomonadaceae</taxon>
        <taxon>Nitrosomonas</taxon>
    </lineage>
</organism>
<keyword evidence="10 11" id="KW-0961">Cell wall biogenesis/degradation</keyword>
<keyword evidence="4 11" id="KW-0808">Transferase</keyword>
<evidence type="ECO:0000256" key="9">
    <source>
        <dbReference type="ARBA" id="ARBA00023136"/>
    </source>
</evidence>
<dbReference type="GO" id="GO:0008955">
    <property type="term" value="F:peptidoglycan glycosyltransferase activity"/>
    <property type="evidence" value="ECO:0007669"/>
    <property type="project" value="UniProtKB-UniRule"/>
</dbReference>
<keyword evidence="9 11" id="KW-0472">Membrane</keyword>
<evidence type="ECO:0000256" key="3">
    <source>
        <dbReference type="ARBA" id="ARBA00022676"/>
    </source>
</evidence>
<comment type="subcellular location">
    <subcellularLocation>
        <location evidence="11">Cell inner membrane</location>
        <topology evidence="11">Single-pass membrane protein</topology>
    </subcellularLocation>
</comment>
<evidence type="ECO:0000256" key="2">
    <source>
        <dbReference type="ARBA" id="ARBA00022519"/>
    </source>
</evidence>
<evidence type="ECO:0000256" key="8">
    <source>
        <dbReference type="ARBA" id="ARBA00022989"/>
    </source>
</evidence>
<gene>
    <name evidence="11" type="primary">mtgA</name>
    <name evidence="13" type="ORF">SAMN05216325_103177</name>
</gene>
<feature type="transmembrane region" description="Helical" evidence="11">
    <location>
        <begin position="30"/>
        <end position="52"/>
    </location>
</feature>
<dbReference type="PANTHER" id="PTHR30400">
    <property type="entry name" value="MONOFUNCTIONAL BIOSYNTHETIC PEPTIDOGLYCAN TRANSGLYCOSYLASE"/>
    <property type="match status" value="1"/>
</dbReference>
<comment type="pathway">
    <text evidence="11">Cell wall biogenesis; peptidoglycan biosynthesis.</text>
</comment>
<name>A0A1H8BY15_9PROT</name>
<dbReference type="SUPFAM" id="SSF53955">
    <property type="entry name" value="Lysozyme-like"/>
    <property type="match status" value="1"/>
</dbReference>
<keyword evidence="6 11" id="KW-0133">Cell shape</keyword>
<evidence type="ECO:0000256" key="1">
    <source>
        <dbReference type="ARBA" id="ARBA00022475"/>
    </source>
</evidence>
<keyword evidence="5 11" id="KW-0812">Transmembrane</keyword>
<proteinExistence type="inferred from homology"/>
<evidence type="ECO:0000256" key="7">
    <source>
        <dbReference type="ARBA" id="ARBA00022984"/>
    </source>
</evidence>
<evidence type="ECO:0000256" key="6">
    <source>
        <dbReference type="ARBA" id="ARBA00022960"/>
    </source>
</evidence>
<dbReference type="HAMAP" id="MF_00766">
    <property type="entry name" value="PGT_MtgA"/>
    <property type="match status" value="1"/>
</dbReference>
<evidence type="ECO:0000256" key="11">
    <source>
        <dbReference type="HAMAP-Rule" id="MF_00766"/>
    </source>
</evidence>
<sequence length="250" mass="29238">MKKKKKTTKRVVKGRTAGYTKTLRCWLWRLSLLLIYMLFLYQLWLMSHVLYWKHNNPPSSAFMESQLKILREENPVASLHHTWMPYRKISYEMKRAIIVAEDSKFLQHQGFDYDSIRNALKKNLSQGEITVGGSTISQQLAKNLFLSEQKSIWRKLQEAIITVMLETVMSKQRILEIYLNMIEWGNGVFGVEAAAQHYFGRSSASLTKQQATYLAAMVTNPRFYDKNQNSPHLLRKRDILLDRLHSAKIP</sequence>
<reference evidence="13 14" key="1">
    <citation type="submission" date="2016-10" db="EMBL/GenBank/DDBJ databases">
        <authorList>
            <person name="de Groot N.N."/>
        </authorList>
    </citation>
    <scope>NUCLEOTIDE SEQUENCE [LARGE SCALE GENOMIC DNA]</scope>
    <source>
        <strain evidence="13 14">Nm22</strain>
    </source>
</reference>
<dbReference type="GO" id="GO:0009252">
    <property type="term" value="P:peptidoglycan biosynthetic process"/>
    <property type="evidence" value="ECO:0007669"/>
    <property type="project" value="UniProtKB-UniRule"/>
</dbReference>
<dbReference type="EC" id="2.4.99.28" evidence="11"/>
<dbReference type="GO" id="GO:0008360">
    <property type="term" value="P:regulation of cell shape"/>
    <property type="evidence" value="ECO:0007669"/>
    <property type="project" value="UniProtKB-KW"/>
</dbReference>
<dbReference type="STRING" id="917.SAMN05216326_10433"/>
<keyword evidence="8 11" id="KW-1133">Transmembrane helix</keyword>
<dbReference type="InterPro" id="IPR036950">
    <property type="entry name" value="PBP_transglycosylase"/>
</dbReference>
<dbReference type="InterPro" id="IPR011812">
    <property type="entry name" value="Pep_trsgly"/>
</dbReference>
<keyword evidence="1 11" id="KW-1003">Cell membrane</keyword>
<dbReference type="GO" id="GO:0009274">
    <property type="term" value="C:peptidoglycan-based cell wall"/>
    <property type="evidence" value="ECO:0007669"/>
    <property type="project" value="InterPro"/>
</dbReference>
<evidence type="ECO:0000256" key="5">
    <source>
        <dbReference type="ARBA" id="ARBA00022692"/>
    </source>
</evidence>
<evidence type="ECO:0000313" key="14">
    <source>
        <dbReference type="Proteomes" id="UP000199459"/>
    </source>
</evidence>
<comment type="similarity">
    <text evidence="11">Belongs to the glycosyltransferase 51 family.</text>
</comment>
<dbReference type="AlphaFoldDB" id="A0A1H8BY15"/>